<dbReference type="PROSITE" id="PS50975">
    <property type="entry name" value="ATP_GRASP"/>
    <property type="match status" value="1"/>
</dbReference>
<dbReference type="KEGG" id="boz:DBV39_02925"/>
<dbReference type="InterPro" id="IPR005482">
    <property type="entry name" value="Biotin_COase_C"/>
</dbReference>
<dbReference type="PANTHER" id="PTHR18866:SF33">
    <property type="entry name" value="METHYLCROTONOYL-COA CARBOXYLASE SUBUNIT ALPHA, MITOCHONDRIAL-RELATED"/>
    <property type="match status" value="1"/>
</dbReference>
<dbReference type="InterPro" id="IPR011761">
    <property type="entry name" value="ATP-grasp"/>
</dbReference>
<keyword evidence="4" id="KW-0092">Biotin</keyword>
<dbReference type="SUPFAM" id="SSF56059">
    <property type="entry name" value="Glutathione synthetase ATP-binding domain-like"/>
    <property type="match status" value="1"/>
</dbReference>
<keyword evidence="9" id="KW-1185">Reference proteome</keyword>
<evidence type="ECO:0000313" key="8">
    <source>
        <dbReference type="EMBL" id="AWB32846.1"/>
    </source>
</evidence>
<dbReference type="SUPFAM" id="SSF51246">
    <property type="entry name" value="Rudiment single hybrid motif"/>
    <property type="match status" value="1"/>
</dbReference>
<accession>A0A2R4XG88</accession>
<dbReference type="FunFam" id="3.30.1490.20:FF:000003">
    <property type="entry name" value="acetyl-CoA carboxylase isoform X1"/>
    <property type="match status" value="1"/>
</dbReference>
<organism evidence="8 9">
    <name type="scientific">Orrella marina</name>
    <dbReference type="NCBI Taxonomy" id="2163011"/>
    <lineage>
        <taxon>Bacteria</taxon>
        <taxon>Pseudomonadati</taxon>
        <taxon>Pseudomonadota</taxon>
        <taxon>Betaproteobacteria</taxon>
        <taxon>Burkholderiales</taxon>
        <taxon>Alcaligenaceae</taxon>
        <taxon>Orrella</taxon>
    </lineage>
</organism>
<evidence type="ECO:0000256" key="2">
    <source>
        <dbReference type="ARBA" id="ARBA00022741"/>
    </source>
</evidence>
<dbReference type="AlphaFoldDB" id="A0A2R4XG88"/>
<evidence type="ECO:0000259" key="7">
    <source>
        <dbReference type="PROSITE" id="PS50979"/>
    </source>
</evidence>
<feature type="domain" description="ATP-grasp" evidence="6">
    <location>
        <begin position="122"/>
        <end position="319"/>
    </location>
</feature>
<gene>
    <name evidence="8" type="ORF">DBV39_02925</name>
</gene>
<dbReference type="PROSITE" id="PS00867">
    <property type="entry name" value="CPSASE_2"/>
    <property type="match status" value="1"/>
</dbReference>
<dbReference type="GO" id="GO:0005524">
    <property type="term" value="F:ATP binding"/>
    <property type="evidence" value="ECO:0007669"/>
    <property type="project" value="UniProtKB-UniRule"/>
</dbReference>
<dbReference type="InterPro" id="IPR005481">
    <property type="entry name" value="BC-like_N"/>
</dbReference>
<dbReference type="InterPro" id="IPR005479">
    <property type="entry name" value="CPAse_ATP-bd"/>
</dbReference>
<dbReference type="EMBL" id="CP028901">
    <property type="protein sequence ID" value="AWB32846.1"/>
    <property type="molecule type" value="Genomic_DNA"/>
</dbReference>
<dbReference type="PROSITE" id="PS50979">
    <property type="entry name" value="BC"/>
    <property type="match status" value="1"/>
</dbReference>
<evidence type="ECO:0000256" key="4">
    <source>
        <dbReference type="ARBA" id="ARBA00023267"/>
    </source>
</evidence>
<reference evidence="8 9" key="1">
    <citation type="submission" date="2018-04" db="EMBL/GenBank/DDBJ databases">
        <title>Bordetella sp. HZ20 isolated from seawater.</title>
        <authorList>
            <person name="Sun C."/>
        </authorList>
    </citation>
    <scope>NUCLEOTIDE SEQUENCE [LARGE SCALE GENOMIC DNA]</scope>
    <source>
        <strain evidence="8 9">HZ20</strain>
    </source>
</reference>
<dbReference type="FunFam" id="3.40.50.20:FF:000010">
    <property type="entry name" value="Propionyl-CoA carboxylase subunit alpha"/>
    <property type="match status" value="1"/>
</dbReference>
<evidence type="ECO:0000313" key="9">
    <source>
        <dbReference type="Proteomes" id="UP000244571"/>
    </source>
</evidence>
<dbReference type="GO" id="GO:0046872">
    <property type="term" value="F:metal ion binding"/>
    <property type="evidence" value="ECO:0007669"/>
    <property type="project" value="InterPro"/>
</dbReference>
<dbReference type="PANTHER" id="PTHR18866">
    <property type="entry name" value="CARBOXYLASE:PYRUVATE/ACETYL-COA/PROPIONYL-COA CARBOXYLASE"/>
    <property type="match status" value="1"/>
</dbReference>
<protein>
    <recommendedName>
        <fullName evidence="10">Biotin carboxylase</fullName>
    </recommendedName>
</protein>
<keyword evidence="2 5" id="KW-0547">Nucleotide-binding</keyword>
<dbReference type="SUPFAM" id="SSF52440">
    <property type="entry name" value="PreATP-grasp domain"/>
    <property type="match status" value="1"/>
</dbReference>
<keyword evidence="1" id="KW-0436">Ligase</keyword>
<evidence type="ECO:0000256" key="3">
    <source>
        <dbReference type="ARBA" id="ARBA00022840"/>
    </source>
</evidence>
<sequence length="465" mass="50983">MNELKKLLIANRGEIACRIAQTARRLGIETVAVYSEADAQAKHVACCDSSYLIGPADARQSYLNIDRLMEVVRESGADAVHPGYGFLSENVALARACEVDGIMFVGPGPHAIEAMADKARAKAQAHQAGMPLIPGYYGDEQDDAFLKEQALAAGFPLMIKARMGGGGRGMRVVRSMDEFDAALASCRREALAGFGDDTVMLERYIERPRHVEVQVFGDAHGNVVHLFERDCSVQRRHQKVIEEAPAPGLSDSQRDAMGQAAADLARSVGYVGAGTVECIVDPDGNFYFLEMNTRLQVEHGVTELVTGLDLVEWQLRVARGERLPLAQDDLQLNGHCFEVRICAERPNKGFLPSVGQIQTWSLPEHIEFAQGDVRVDAGVRAQDSISPYYDSMVAKILVRADNRDQAIARMLDTLHATEISGIQTNLGFIKAIFSHPEFVAQSVHTGFIETHLKQLLNMNLDRSPA</sequence>
<keyword evidence="3 5" id="KW-0067">ATP-binding</keyword>
<evidence type="ECO:0008006" key="10">
    <source>
        <dbReference type="Google" id="ProtNLM"/>
    </source>
</evidence>
<proteinExistence type="predicted"/>
<dbReference type="SMART" id="SM00878">
    <property type="entry name" value="Biotin_carb_C"/>
    <property type="match status" value="1"/>
</dbReference>
<dbReference type="Proteomes" id="UP000244571">
    <property type="component" value="Chromosome"/>
</dbReference>
<dbReference type="InterPro" id="IPR011764">
    <property type="entry name" value="Biotin_carboxylation_dom"/>
</dbReference>
<dbReference type="InterPro" id="IPR050856">
    <property type="entry name" value="Biotin_carboxylase_complex"/>
</dbReference>
<name>A0A2R4XG88_9BURK</name>
<feature type="domain" description="Biotin carboxylation" evidence="7">
    <location>
        <begin position="3"/>
        <end position="453"/>
    </location>
</feature>
<dbReference type="InterPro" id="IPR016185">
    <property type="entry name" value="PreATP-grasp_dom_sf"/>
</dbReference>
<dbReference type="FunFam" id="3.30.470.20:FF:000028">
    <property type="entry name" value="Methylcrotonoyl-CoA carboxylase subunit alpha, mitochondrial"/>
    <property type="match status" value="1"/>
</dbReference>
<dbReference type="Pfam" id="PF02785">
    <property type="entry name" value="Biotin_carb_C"/>
    <property type="match status" value="1"/>
</dbReference>
<dbReference type="Pfam" id="PF02786">
    <property type="entry name" value="CPSase_L_D2"/>
    <property type="match status" value="1"/>
</dbReference>
<evidence type="ECO:0000259" key="6">
    <source>
        <dbReference type="PROSITE" id="PS50975"/>
    </source>
</evidence>
<dbReference type="InterPro" id="IPR011054">
    <property type="entry name" value="Rudment_hybrid_motif"/>
</dbReference>
<dbReference type="Pfam" id="PF00289">
    <property type="entry name" value="Biotin_carb_N"/>
    <property type="match status" value="1"/>
</dbReference>
<evidence type="ECO:0000256" key="5">
    <source>
        <dbReference type="PROSITE-ProRule" id="PRU00409"/>
    </source>
</evidence>
<evidence type="ECO:0000256" key="1">
    <source>
        <dbReference type="ARBA" id="ARBA00022598"/>
    </source>
</evidence>
<dbReference type="OrthoDB" id="9803706at2"/>
<dbReference type="GO" id="GO:0016874">
    <property type="term" value="F:ligase activity"/>
    <property type="evidence" value="ECO:0007669"/>
    <property type="project" value="UniProtKB-KW"/>
</dbReference>
<dbReference type="Gene3D" id="3.30.470.20">
    <property type="entry name" value="ATP-grasp fold, B domain"/>
    <property type="match status" value="1"/>
</dbReference>